<evidence type="ECO:0000313" key="1">
    <source>
        <dbReference type="EMBL" id="GCD47667.1"/>
    </source>
</evidence>
<dbReference type="AlphaFoldDB" id="A0A401WEC0"/>
<name>A0A401WEC0_STREY</name>
<sequence length="82" mass="8822">MAWTAGGGTIAPGVTQEWTFNWGGNGDVGPQLIQARPLNPNGLLYTIEIGELLEGNNHLSYRARVRNAGPLTVTFQWRGGSV</sequence>
<reference evidence="1 2" key="1">
    <citation type="submission" date="2018-11" db="EMBL/GenBank/DDBJ databases">
        <title>Whole genome sequence of Streptomyces paromomycinus NBRC 15454(T).</title>
        <authorList>
            <person name="Komaki H."/>
            <person name="Tamura T."/>
        </authorList>
    </citation>
    <scope>NUCLEOTIDE SEQUENCE [LARGE SCALE GENOMIC DNA]</scope>
    <source>
        <strain evidence="1 2">NBRC 15454</strain>
    </source>
</reference>
<comment type="caution">
    <text evidence="1">The sequence shown here is derived from an EMBL/GenBank/DDBJ whole genome shotgun (WGS) entry which is preliminary data.</text>
</comment>
<dbReference type="EMBL" id="BHZD01000001">
    <property type="protein sequence ID" value="GCD47667.1"/>
    <property type="molecule type" value="Genomic_DNA"/>
</dbReference>
<accession>A0A401WEC0</accession>
<organism evidence="1 2">
    <name type="scientific">Streptomyces paromomycinus</name>
    <name type="common">Streptomyces rimosus subsp. paromomycinus</name>
    <dbReference type="NCBI Taxonomy" id="92743"/>
    <lineage>
        <taxon>Bacteria</taxon>
        <taxon>Bacillati</taxon>
        <taxon>Actinomycetota</taxon>
        <taxon>Actinomycetes</taxon>
        <taxon>Kitasatosporales</taxon>
        <taxon>Streptomycetaceae</taxon>
        <taxon>Streptomyces</taxon>
    </lineage>
</organism>
<proteinExistence type="predicted"/>
<dbReference type="Proteomes" id="UP000286746">
    <property type="component" value="Unassembled WGS sequence"/>
</dbReference>
<dbReference type="RefSeq" id="WP_125057725.1">
    <property type="nucleotide sequence ID" value="NZ_BHZD01000001.1"/>
</dbReference>
<keyword evidence="2" id="KW-1185">Reference proteome</keyword>
<protein>
    <submittedName>
        <fullName evidence="1">Uncharacterized protein</fullName>
    </submittedName>
</protein>
<gene>
    <name evidence="1" type="ORF">GKJPGBOP_07460</name>
</gene>
<evidence type="ECO:0000313" key="2">
    <source>
        <dbReference type="Proteomes" id="UP000286746"/>
    </source>
</evidence>